<dbReference type="AlphaFoldDB" id="A0A6H5ISY4"/>
<evidence type="ECO:0000313" key="3">
    <source>
        <dbReference type="Proteomes" id="UP000479190"/>
    </source>
</evidence>
<dbReference type="Proteomes" id="UP000479190">
    <property type="component" value="Unassembled WGS sequence"/>
</dbReference>
<proteinExistence type="predicted"/>
<accession>A0A6H5ISY4</accession>
<dbReference type="InterPro" id="IPR000477">
    <property type="entry name" value="RT_dom"/>
</dbReference>
<dbReference type="PROSITE" id="PS50878">
    <property type="entry name" value="RT_POL"/>
    <property type="match status" value="1"/>
</dbReference>
<organism evidence="2 3">
    <name type="scientific">Trichogramma brassicae</name>
    <dbReference type="NCBI Taxonomy" id="86971"/>
    <lineage>
        <taxon>Eukaryota</taxon>
        <taxon>Metazoa</taxon>
        <taxon>Ecdysozoa</taxon>
        <taxon>Arthropoda</taxon>
        <taxon>Hexapoda</taxon>
        <taxon>Insecta</taxon>
        <taxon>Pterygota</taxon>
        <taxon>Neoptera</taxon>
        <taxon>Endopterygota</taxon>
        <taxon>Hymenoptera</taxon>
        <taxon>Apocrita</taxon>
        <taxon>Proctotrupomorpha</taxon>
        <taxon>Chalcidoidea</taxon>
        <taxon>Trichogrammatidae</taxon>
        <taxon>Trichogramma</taxon>
    </lineage>
</organism>
<evidence type="ECO:0000313" key="2">
    <source>
        <dbReference type="EMBL" id="CAB0040049.1"/>
    </source>
</evidence>
<gene>
    <name evidence="2" type="ORF">TBRA_LOCUS11784</name>
</gene>
<feature type="domain" description="Reverse transcriptase" evidence="1">
    <location>
        <begin position="1"/>
        <end position="336"/>
    </location>
</feature>
<dbReference type="Pfam" id="PF00078">
    <property type="entry name" value="RVT_1"/>
    <property type="match status" value="1"/>
</dbReference>
<sequence>MVGLCSPLPNGPYGRIDRRAPCGWDPCSVRPCGQGSSSGSSAQLPHEHGCNSLPSRSERIRASALWLLGHPVVRLQPPVFLRMQGLYRVAFRHRNAQQSVQCHGDLLLGDALVQVLDLDHGPVQKLKDFHGEKKDRSTIDAIETVTAEAREAVRGARGHHKYCVVITLDVHNAFNSARWNNILATLERIRTPEYLQKIIHSYFQARVLEYDTDDSVESCSIAEGVPQGSVLGLILWNVIYDTILHLRLDRGELIVGFVDDIDVVTVTGTTHEVEDLLSCAIARVLDALWGLGLETANNKTEALLISKNRKLETITIVVGDIFITSSPCIHYLGLQLDTRLTFNEHFKVASEKASRVNSTLNAGLKARKNLVENKIFYSFVITIRLVRQALTDLGLLTADQKTEVLLVTSRKVRETITLRAGDHYITSVPCIRYLGVHTDARLRFDEHLRIVSDKANRLAGALLGLMPNIGGPRISRRRLCLSRRMMSKRRASWRTARCRRRRRRRPRDCGSHYAENHWLLAKDALLPTPTEFATGSYDEKMMRIEGLVDGFKKFIFGRNNLHKEVIKYLLSLEQAILALENTKQKQVPSRPLSTVCLKSI</sequence>
<evidence type="ECO:0000259" key="1">
    <source>
        <dbReference type="PROSITE" id="PS50878"/>
    </source>
</evidence>
<keyword evidence="3" id="KW-1185">Reference proteome</keyword>
<name>A0A6H5ISY4_9HYME</name>
<reference evidence="2 3" key="1">
    <citation type="submission" date="2020-02" db="EMBL/GenBank/DDBJ databases">
        <authorList>
            <person name="Ferguson B K."/>
        </authorList>
    </citation>
    <scope>NUCLEOTIDE SEQUENCE [LARGE SCALE GENOMIC DNA]</scope>
</reference>
<protein>
    <recommendedName>
        <fullName evidence="1">Reverse transcriptase domain-containing protein</fullName>
    </recommendedName>
</protein>
<dbReference type="PANTHER" id="PTHR33332">
    <property type="entry name" value="REVERSE TRANSCRIPTASE DOMAIN-CONTAINING PROTEIN"/>
    <property type="match status" value="1"/>
</dbReference>
<dbReference type="EMBL" id="CADCXV010000999">
    <property type="protein sequence ID" value="CAB0040049.1"/>
    <property type="molecule type" value="Genomic_DNA"/>
</dbReference>
<dbReference type="OrthoDB" id="7382669at2759"/>